<organism evidence="3 4">
    <name type="scientific">Coregonus suidteri</name>
    <dbReference type="NCBI Taxonomy" id="861788"/>
    <lineage>
        <taxon>Eukaryota</taxon>
        <taxon>Metazoa</taxon>
        <taxon>Chordata</taxon>
        <taxon>Craniata</taxon>
        <taxon>Vertebrata</taxon>
        <taxon>Euteleostomi</taxon>
        <taxon>Actinopterygii</taxon>
        <taxon>Neopterygii</taxon>
        <taxon>Teleostei</taxon>
        <taxon>Protacanthopterygii</taxon>
        <taxon>Salmoniformes</taxon>
        <taxon>Salmonidae</taxon>
        <taxon>Coregoninae</taxon>
        <taxon>Coregonus</taxon>
    </lineage>
</organism>
<name>A0AAN8M1K7_9TELE</name>
<dbReference type="AlphaFoldDB" id="A0AAN8M1K7"/>
<comment type="caution">
    <text evidence="3">The sequence shown here is derived from an EMBL/GenBank/DDBJ whole genome shotgun (WGS) entry which is preliminary data.</text>
</comment>
<dbReference type="Pfam" id="PF03256">
    <property type="entry name" value="ANAPC10"/>
    <property type="match status" value="1"/>
</dbReference>
<evidence type="ECO:0000259" key="2">
    <source>
        <dbReference type="Pfam" id="PF03256"/>
    </source>
</evidence>
<protein>
    <recommendedName>
        <fullName evidence="2">DOC domain-containing protein</fullName>
    </recommendedName>
</protein>
<feature type="compositionally biased region" description="Low complexity" evidence="1">
    <location>
        <begin position="108"/>
        <end position="125"/>
    </location>
</feature>
<accession>A0AAN8M1K7</accession>
<sequence length="139" mass="14961">MATPNMTPTPGADPKQLERTGTVREIGTQAVWSLSSCKPGVITYVLLCGFPPFRSENNDQEELLDQILRGKLEFPPPRLGHSQPAGQDADWSDAASERGYTAEEGEANQENSNVNTETSSSATVTPDLPVTPYNPGSDL</sequence>
<evidence type="ECO:0000313" key="4">
    <source>
        <dbReference type="Proteomes" id="UP001356427"/>
    </source>
</evidence>
<feature type="region of interest" description="Disordered" evidence="1">
    <location>
        <begin position="73"/>
        <end position="139"/>
    </location>
</feature>
<gene>
    <name evidence="3" type="ORF">J4Q44_G00053170</name>
</gene>
<proteinExistence type="predicted"/>
<keyword evidence="4" id="KW-1185">Reference proteome</keyword>
<dbReference type="Proteomes" id="UP001356427">
    <property type="component" value="Unassembled WGS sequence"/>
</dbReference>
<reference evidence="3 4" key="1">
    <citation type="submission" date="2021-04" db="EMBL/GenBank/DDBJ databases">
        <authorList>
            <person name="De Guttry C."/>
            <person name="Zahm M."/>
            <person name="Klopp C."/>
            <person name="Cabau C."/>
            <person name="Louis A."/>
            <person name="Berthelot C."/>
            <person name="Parey E."/>
            <person name="Roest Crollius H."/>
            <person name="Montfort J."/>
            <person name="Robinson-Rechavi M."/>
            <person name="Bucao C."/>
            <person name="Bouchez O."/>
            <person name="Gislard M."/>
            <person name="Lluch J."/>
            <person name="Milhes M."/>
            <person name="Lampietro C."/>
            <person name="Lopez Roques C."/>
            <person name="Donnadieu C."/>
            <person name="Braasch I."/>
            <person name="Desvignes T."/>
            <person name="Postlethwait J."/>
            <person name="Bobe J."/>
            <person name="Wedekind C."/>
            <person name="Guiguen Y."/>
        </authorList>
    </citation>
    <scope>NUCLEOTIDE SEQUENCE [LARGE SCALE GENOMIC DNA]</scope>
    <source>
        <strain evidence="3">Cs_M1</strain>
        <tissue evidence="3">Blood</tissue>
    </source>
</reference>
<evidence type="ECO:0000256" key="1">
    <source>
        <dbReference type="SAM" id="MobiDB-lite"/>
    </source>
</evidence>
<dbReference type="InterPro" id="IPR004939">
    <property type="entry name" value="APC_su10/DOC_dom"/>
</dbReference>
<feature type="domain" description="DOC" evidence="2">
    <location>
        <begin position="9"/>
        <end position="41"/>
    </location>
</feature>
<dbReference type="EMBL" id="JAGTTL010000004">
    <property type="protein sequence ID" value="KAK6322978.1"/>
    <property type="molecule type" value="Genomic_DNA"/>
</dbReference>
<evidence type="ECO:0000313" key="3">
    <source>
        <dbReference type="EMBL" id="KAK6322978.1"/>
    </source>
</evidence>
<dbReference type="Gene3D" id="1.10.510.10">
    <property type="entry name" value="Transferase(Phosphotransferase) domain 1"/>
    <property type="match status" value="1"/>
</dbReference>